<gene>
    <name evidence="5" type="ORF">G0Q06_02515</name>
</gene>
<dbReference type="InterPro" id="IPR045857">
    <property type="entry name" value="O16G_dom_2"/>
</dbReference>
<sequence>MLSRTQKHHLHKRLHRLYGDRASQLIRRFEALLGRYGVGLDPPLQTEFWDHRTAVVITYADSIRRQGERPLQTLHAFCKTRLKGTLSTIHILPFFPWSSDDGFSVIDFREVQKDYGKWDDVEQLGSDFELMFDLVLNHCSRKSQWFRDYVTGIAPARWYFLPMDPKTDLSSVVRPRPWPLLTKTATRDGPAHVWTTFSADQVDLNWQNPDVLFEFLDILFLYLSKGCRIFRLDAVAFIWKQVGTNCLHLPETHEIVKFFRDVLDLVAPDAILLTETNVPHEENISYFGDNDEAHMVYNFSLPPLILHALLMEDGTVLSNWAKLLPQLSPGQTFFNFTASHDGIGVRPLQGIIPDKDIQWLADEVVKRGGRVSMKANSDGSQSPYELNISYMEALRVIDDHALSLTRFLLSQAIVLAFKGVPALYIHSLLGSGNDYEGMEATGENRSINRKKWDADELDELLDDPDSPNALVFRKLAQWLAVRNQHPAFHPGSQMQVLDLDAGIFAFLRTSRTKAEKILCLFNMTSKPREVFWADCFPGIKPRDQVRELLSNKRVGAKKGKITLPPFHASWLMVKA</sequence>
<dbReference type="Gene3D" id="3.90.400.10">
    <property type="entry name" value="Oligo-1,6-glucosidase, Domain 2"/>
    <property type="match status" value="1"/>
</dbReference>
<keyword evidence="6" id="KW-1185">Reference proteome</keyword>
<organism evidence="5 6">
    <name type="scientific">Oceanipulchritudo coccoides</name>
    <dbReference type="NCBI Taxonomy" id="2706888"/>
    <lineage>
        <taxon>Bacteria</taxon>
        <taxon>Pseudomonadati</taxon>
        <taxon>Verrucomicrobiota</taxon>
        <taxon>Opitutia</taxon>
        <taxon>Puniceicoccales</taxon>
        <taxon>Oceanipulchritudinaceae</taxon>
        <taxon>Oceanipulchritudo</taxon>
    </lineage>
</organism>
<evidence type="ECO:0000256" key="3">
    <source>
        <dbReference type="PIRSR" id="PIRSR003059-2"/>
    </source>
</evidence>
<dbReference type="Gene3D" id="2.60.40.1180">
    <property type="entry name" value="Golgi alpha-mannosidase II"/>
    <property type="match status" value="1"/>
</dbReference>
<feature type="domain" description="Glycosyl hydrolase family 13 catalytic" evidence="4">
    <location>
        <begin position="53"/>
        <end position="395"/>
    </location>
</feature>
<evidence type="ECO:0000256" key="2">
    <source>
        <dbReference type="ARBA" id="ARBA00022679"/>
    </source>
</evidence>
<comment type="caution">
    <text evidence="5">The sequence shown here is derived from an EMBL/GenBank/DDBJ whole genome shotgun (WGS) entry which is preliminary data.</text>
</comment>
<protein>
    <recommendedName>
        <fullName evidence="4">Glycosyl hydrolase family 13 catalytic domain-containing protein</fullName>
    </recommendedName>
</protein>
<keyword evidence="2" id="KW-0808">Transferase</keyword>
<dbReference type="SMART" id="SM00642">
    <property type="entry name" value="Aamy"/>
    <property type="match status" value="1"/>
</dbReference>
<dbReference type="CDD" id="cd11356">
    <property type="entry name" value="AmyAc_Sucrose_phosphorylase-like_1"/>
    <property type="match status" value="1"/>
</dbReference>
<dbReference type="SUPFAM" id="SSF51445">
    <property type="entry name" value="(Trans)glycosidases"/>
    <property type="match status" value="1"/>
</dbReference>
<dbReference type="RefSeq" id="WP_163962148.1">
    <property type="nucleotide sequence ID" value="NZ_JAAGNX010000001.1"/>
</dbReference>
<evidence type="ECO:0000259" key="4">
    <source>
        <dbReference type="SMART" id="SM00642"/>
    </source>
</evidence>
<dbReference type="PANTHER" id="PTHR38784">
    <property type="entry name" value="SUCROSE PHOSPHORYLASE"/>
    <property type="match status" value="1"/>
</dbReference>
<dbReference type="AlphaFoldDB" id="A0A6B2M0P9"/>
<reference evidence="5 6" key="1">
    <citation type="submission" date="2020-02" db="EMBL/GenBank/DDBJ databases">
        <title>Albibacoteraceae fam. nov., the first described family within the subdivision 4 Verrucomicrobia.</title>
        <authorList>
            <person name="Xi F."/>
        </authorList>
    </citation>
    <scope>NUCLEOTIDE SEQUENCE [LARGE SCALE GENOMIC DNA]</scope>
    <source>
        <strain evidence="5 6">CK1056</strain>
    </source>
</reference>
<feature type="binding site" evidence="3">
    <location>
        <begin position="231"/>
        <end position="233"/>
    </location>
    <ligand>
        <name>substrate</name>
    </ligand>
</feature>
<dbReference type="Gene3D" id="3.20.20.80">
    <property type="entry name" value="Glycosidases"/>
    <property type="match status" value="1"/>
</dbReference>
<evidence type="ECO:0000256" key="1">
    <source>
        <dbReference type="ARBA" id="ARBA00022676"/>
    </source>
</evidence>
<dbReference type="InterPro" id="IPR017853">
    <property type="entry name" value="GH"/>
</dbReference>
<feature type="binding site" evidence="3">
    <location>
        <position position="138"/>
    </location>
    <ligand>
        <name>substrate</name>
    </ligand>
</feature>
<keyword evidence="1" id="KW-0328">Glycosyltransferase</keyword>
<dbReference type="InterPro" id="IPR033746">
    <property type="entry name" value="GGa_phosphorylase"/>
</dbReference>
<dbReference type="Proteomes" id="UP000478417">
    <property type="component" value="Unassembled WGS sequence"/>
</dbReference>
<dbReference type="PANTHER" id="PTHR38784:SF1">
    <property type="entry name" value="SUCROSE PHOSPHORYLASE"/>
    <property type="match status" value="1"/>
</dbReference>
<accession>A0A6B2M0P9</accession>
<feature type="binding site" evidence="3">
    <location>
        <begin position="340"/>
        <end position="341"/>
    </location>
    <ligand>
        <name>substrate</name>
    </ligand>
</feature>
<dbReference type="InterPro" id="IPR013780">
    <property type="entry name" value="Glyco_hydro_b"/>
</dbReference>
<evidence type="ECO:0000313" key="5">
    <source>
        <dbReference type="EMBL" id="NDV61320.1"/>
    </source>
</evidence>
<name>A0A6B2M0P9_9BACT</name>
<proteinExistence type="predicted"/>
<dbReference type="InterPro" id="IPR016377">
    <property type="entry name" value="Sucrose_GGa_phosphorylase-rel"/>
</dbReference>
<dbReference type="InterPro" id="IPR006047">
    <property type="entry name" value="GH13_cat_dom"/>
</dbReference>
<feature type="binding site" evidence="3">
    <location>
        <position position="100"/>
    </location>
    <ligand>
        <name>substrate</name>
    </ligand>
</feature>
<evidence type="ECO:0000313" key="6">
    <source>
        <dbReference type="Proteomes" id="UP000478417"/>
    </source>
</evidence>
<dbReference type="PIRSF" id="PIRSF003059">
    <property type="entry name" value="Sucrose_phosphorylase"/>
    <property type="match status" value="1"/>
</dbReference>
<dbReference type="GO" id="GO:0005975">
    <property type="term" value="P:carbohydrate metabolic process"/>
    <property type="evidence" value="ECO:0007669"/>
    <property type="project" value="InterPro"/>
</dbReference>
<dbReference type="EMBL" id="JAAGNX010000001">
    <property type="protein sequence ID" value="NDV61320.1"/>
    <property type="molecule type" value="Genomic_DNA"/>
</dbReference>
<dbReference type="GO" id="GO:0016757">
    <property type="term" value="F:glycosyltransferase activity"/>
    <property type="evidence" value="ECO:0007669"/>
    <property type="project" value="UniProtKB-KW"/>
</dbReference>
<dbReference type="Pfam" id="PF00128">
    <property type="entry name" value="Alpha-amylase"/>
    <property type="match status" value="1"/>
</dbReference>
<feature type="binding site" evidence="3">
    <location>
        <position position="445"/>
    </location>
    <ligand>
        <name>substrate</name>
    </ligand>
</feature>